<evidence type="ECO:0000313" key="2">
    <source>
        <dbReference type="EMBL" id="KAJ9538696.1"/>
    </source>
</evidence>
<evidence type="ECO:0000256" key="1">
    <source>
        <dbReference type="SAM" id="MobiDB-lite"/>
    </source>
</evidence>
<dbReference type="EMBL" id="JARYMX010000008">
    <property type="protein sequence ID" value="KAJ9538696.1"/>
    <property type="molecule type" value="Genomic_DNA"/>
</dbReference>
<dbReference type="Proteomes" id="UP001172457">
    <property type="component" value="Chromosome 8"/>
</dbReference>
<evidence type="ECO:0000313" key="3">
    <source>
        <dbReference type="Proteomes" id="UP001172457"/>
    </source>
</evidence>
<dbReference type="AlphaFoldDB" id="A0AA38SML8"/>
<gene>
    <name evidence="2" type="ORF">OSB04_031429</name>
</gene>
<sequence length="74" mass="8694">MPPRRRTHEADQNDLAQREEIARLRQQVDELVQQIATLTHCPPSDSDPEETPDDNPIGIPRRPQRHRQHQDNRS</sequence>
<comment type="caution">
    <text evidence="2">The sequence shown here is derived from an EMBL/GenBank/DDBJ whole genome shotgun (WGS) entry which is preliminary data.</text>
</comment>
<feature type="region of interest" description="Disordered" evidence="1">
    <location>
        <begin position="39"/>
        <end position="74"/>
    </location>
</feature>
<reference evidence="2" key="1">
    <citation type="submission" date="2023-03" db="EMBL/GenBank/DDBJ databases">
        <title>Chromosome-scale reference genome and RAD-based genetic map of yellow starthistle (Centaurea solstitialis) reveal putative structural variation and QTLs associated with invader traits.</title>
        <authorList>
            <person name="Reatini B."/>
            <person name="Cang F.A."/>
            <person name="Jiang Q."/>
            <person name="Mckibben M.T.W."/>
            <person name="Barker M.S."/>
            <person name="Rieseberg L.H."/>
            <person name="Dlugosch K.M."/>
        </authorList>
    </citation>
    <scope>NUCLEOTIDE SEQUENCE</scope>
    <source>
        <strain evidence="2">CAN-66</strain>
        <tissue evidence="2">Leaf</tissue>
    </source>
</reference>
<organism evidence="2 3">
    <name type="scientific">Centaurea solstitialis</name>
    <name type="common">yellow star-thistle</name>
    <dbReference type="NCBI Taxonomy" id="347529"/>
    <lineage>
        <taxon>Eukaryota</taxon>
        <taxon>Viridiplantae</taxon>
        <taxon>Streptophyta</taxon>
        <taxon>Embryophyta</taxon>
        <taxon>Tracheophyta</taxon>
        <taxon>Spermatophyta</taxon>
        <taxon>Magnoliopsida</taxon>
        <taxon>eudicotyledons</taxon>
        <taxon>Gunneridae</taxon>
        <taxon>Pentapetalae</taxon>
        <taxon>asterids</taxon>
        <taxon>campanulids</taxon>
        <taxon>Asterales</taxon>
        <taxon>Asteraceae</taxon>
        <taxon>Carduoideae</taxon>
        <taxon>Cardueae</taxon>
        <taxon>Centaureinae</taxon>
        <taxon>Centaurea</taxon>
    </lineage>
</organism>
<keyword evidence="3" id="KW-1185">Reference proteome</keyword>
<protein>
    <submittedName>
        <fullName evidence="2">Uncharacterized protein</fullName>
    </submittedName>
</protein>
<name>A0AA38SML8_9ASTR</name>
<accession>A0AA38SML8</accession>
<proteinExistence type="predicted"/>